<reference evidence="4" key="1">
    <citation type="submission" date="2017-01" db="EMBL/GenBank/DDBJ databases">
        <authorList>
            <person name="Wang Y."/>
            <person name="White M."/>
            <person name="Kvist S."/>
            <person name="Moncalvo J.-M."/>
        </authorList>
    </citation>
    <scope>NUCLEOTIDE SEQUENCE [LARGE SCALE GENOMIC DNA]</scope>
    <source>
        <strain evidence="4">COL-18-3</strain>
    </source>
</reference>
<dbReference type="SUPFAM" id="SSF117281">
    <property type="entry name" value="Kelch motif"/>
    <property type="match status" value="1"/>
</dbReference>
<dbReference type="Pfam" id="PF01344">
    <property type="entry name" value="Kelch_1"/>
    <property type="match status" value="1"/>
</dbReference>
<dbReference type="AlphaFoldDB" id="A0A1R1PJ17"/>
<dbReference type="GO" id="GO:0005829">
    <property type="term" value="C:cytosol"/>
    <property type="evidence" value="ECO:0007669"/>
    <property type="project" value="TreeGrafter"/>
</dbReference>
<dbReference type="OrthoDB" id="10001928at2759"/>
<gene>
    <name evidence="3" type="ORF">AX774_g5600</name>
</gene>
<dbReference type="GO" id="GO:0005739">
    <property type="term" value="C:mitochondrion"/>
    <property type="evidence" value="ECO:0007669"/>
    <property type="project" value="TreeGrafter"/>
</dbReference>
<evidence type="ECO:0000313" key="3">
    <source>
        <dbReference type="EMBL" id="OMH80947.1"/>
    </source>
</evidence>
<keyword evidence="1" id="KW-0880">Kelch repeat</keyword>
<dbReference type="InterPro" id="IPR015915">
    <property type="entry name" value="Kelch-typ_b-propeller"/>
</dbReference>
<keyword evidence="2" id="KW-0677">Repeat</keyword>
<dbReference type="PANTHER" id="PTHR43503:SF2">
    <property type="entry name" value="NEGATIVE REGULATOR OF SPORULATION MDS3-RELATED"/>
    <property type="match status" value="1"/>
</dbReference>
<organism evidence="3 4">
    <name type="scientific">Zancudomyces culisetae</name>
    <name type="common">Gut fungus</name>
    <name type="synonym">Smittium culisetae</name>
    <dbReference type="NCBI Taxonomy" id="1213189"/>
    <lineage>
        <taxon>Eukaryota</taxon>
        <taxon>Fungi</taxon>
        <taxon>Fungi incertae sedis</taxon>
        <taxon>Zoopagomycota</taxon>
        <taxon>Kickxellomycotina</taxon>
        <taxon>Harpellomycetes</taxon>
        <taxon>Harpellales</taxon>
        <taxon>Legeriomycetaceae</taxon>
        <taxon>Zancudomyces</taxon>
    </lineage>
</organism>
<dbReference type="Gene3D" id="3.30.710.10">
    <property type="entry name" value="Potassium Channel Kv1.1, Chain A"/>
    <property type="match status" value="1"/>
</dbReference>
<dbReference type="PANTHER" id="PTHR43503">
    <property type="entry name" value="MCG48959-RELATED"/>
    <property type="match status" value="1"/>
</dbReference>
<comment type="caution">
    <text evidence="3">The sequence shown here is derived from an EMBL/GenBank/DDBJ whole genome shotgun (WGS) entry which is preliminary data.</text>
</comment>
<protein>
    <submittedName>
        <fullName evidence="3">Protein ral2</fullName>
    </submittedName>
</protein>
<evidence type="ECO:0000256" key="1">
    <source>
        <dbReference type="ARBA" id="ARBA00022441"/>
    </source>
</evidence>
<evidence type="ECO:0000313" key="4">
    <source>
        <dbReference type="Proteomes" id="UP000188320"/>
    </source>
</evidence>
<dbReference type="GO" id="GO:0045454">
    <property type="term" value="P:cell redox homeostasis"/>
    <property type="evidence" value="ECO:0007669"/>
    <property type="project" value="TreeGrafter"/>
</dbReference>
<accession>A0A1R1PJ17</accession>
<name>A0A1R1PJ17_ZANCU</name>
<sequence>MFTWEDHIQDVREGKDVRFKPKYTRDCLEIKSCKGDIPPPLTGSSLTYLEGKVYLIGGKVPGKNEISEDIYIYDVANNSWCKVSKKGQNLDDMLSRNRSVDFCVDKMENVVGAVYKPRFFHTTTAFRHYLIVCGGLGFEQTVSYVYSDEGEDELDLSEANSIFQPRIKQAGLNRVAIKENKTLKKRFYNELLAFDTEKMMWINPKEIECDPDNGTGVGALTFGNKRDSHIYPNLGLKSVARSKKSKTNDVLPSARYAHLASMLNDRQLLIIGGQGLSDEYIREYNVYDFNEKEWVFKGITDQEVFTYRSALVSSPGGGAFLFTNYNFEEIKHSLFSIDSKTGYKIKSIPLPVSKQRPPGLRFPSIHMRDKNTIMLSGTHINSEDKAMFSIWAYNIQANSWFEFLSESEWRDHSWSQTALSELNQSYLIFGNSKSSLSEDYKMRKNSYSDVMMLDMRSIGLARASSGRVDMFFGKICLPLTSRTIEPSVEADLVQEGIENSISAQELAQELGMLALSTQHFSDMVLETVDGKLISVNSSYLNLRCPTMCKRWNIDTSLARNSSMVRKFVQNTKNKSSIGLTTHSLSVLNLTRTNAQGTSTPQARYVKDMIYLQVPENSDVVKTLTEFTYTGSLDISSLYSPTLIPASEPNDDTVNLKRAVAALSRLLFLGKEFDFPELTAAVSLALYKLVNLSSALLILDAIHLSKLPEVEIYCLTVLKECGDYSYWRNSSIWNSISESTRRFVENRIVEPLFDKLKSNVKTK</sequence>
<dbReference type="Gene3D" id="2.120.10.80">
    <property type="entry name" value="Kelch-type beta propeller"/>
    <property type="match status" value="2"/>
</dbReference>
<dbReference type="InterPro" id="IPR006652">
    <property type="entry name" value="Kelch_1"/>
</dbReference>
<keyword evidence="4" id="KW-1185">Reference proteome</keyword>
<dbReference type="Proteomes" id="UP000188320">
    <property type="component" value="Unassembled WGS sequence"/>
</dbReference>
<dbReference type="InterPro" id="IPR011333">
    <property type="entry name" value="SKP1/BTB/POZ_sf"/>
</dbReference>
<evidence type="ECO:0000256" key="2">
    <source>
        <dbReference type="ARBA" id="ARBA00022737"/>
    </source>
</evidence>
<dbReference type="EMBL" id="LSSK01001028">
    <property type="protein sequence ID" value="OMH80947.1"/>
    <property type="molecule type" value="Genomic_DNA"/>
</dbReference>
<proteinExistence type="predicted"/>